<dbReference type="SUPFAM" id="SSF48452">
    <property type="entry name" value="TPR-like"/>
    <property type="match status" value="1"/>
</dbReference>
<dbReference type="SMART" id="SM00028">
    <property type="entry name" value="TPR"/>
    <property type="match status" value="5"/>
</dbReference>
<dbReference type="PROSITE" id="PS50005">
    <property type="entry name" value="TPR"/>
    <property type="match status" value="5"/>
</dbReference>
<dbReference type="Pfam" id="PF13374">
    <property type="entry name" value="TPR_10"/>
    <property type="match status" value="1"/>
</dbReference>
<dbReference type="InterPro" id="IPR011990">
    <property type="entry name" value="TPR-like_helical_dom_sf"/>
</dbReference>
<dbReference type="PROSITE" id="PS50293">
    <property type="entry name" value="TPR_REGION"/>
    <property type="match status" value="1"/>
</dbReference>
<proteinExistence type="predicted"/>
<dbReference type="Gene3D" id="1.10.8.430">
    <property type="entry name" value="Helical domain of apoptotic protease-activating factors"/>
    <property type="match status" value="1"/>
</dbReference>
<dbReference type="OrthoDB" id="674604at2759"/>
<dbReference type="InterPro" id="IPR042197">
    <property type="entry name" value="Apaf_helical"/>
</dbReference>
<gene>
    <name evidence="2" type="ORF">AA0113_g12805</name>
</gene>
<feature type="repeat" description="TPR" evidence="1">
    <location>
        <begin position="683"/>
        <end position="716"/>
    </location>
</feature>
<dbReference type="PRINTS" id="PR00381">
    <property type="entry name" value="KINESINLIGHT"/>
</dbReference>
<protein>
    <submittedName>
        <fullName evidence="2">Uncharacterized protein</fullName>
    </submittedName>
</protein>
<dbReference type="Proteomes" id="UP000293823">
    <property type="component" value="Unassembled WGS sequence"/>
</dbReference>
<dbReference type="InterPro" id="IPR053137">
    <property type="entry name" value="NLR-like"/>
</dbReference>
<accession>A0A4Q4PW44</accession>
<dbReference type="PANTHER" id="PTHR46082:SF6">
    <property type="entry name" value="AAA+ ATPASE DOMAIN-CONTAINING PROTEIN-RELATED"/>
    <property type="match status" value="1"/>
</dbReference>
<dbReference type="Pfam" id="PF13424">
    <property type="entry name" value="TPR_12"/>
    <property type="match status" value="2"/>
</dbReference>
<feature type="repeat" description="TPR" evidence="1">
    <location>
        <begin position="641"/>
        <end position="674"/>
    </location>
</feature>
<feature type="repeat" description="TPR" evidence="1">
    <location>
        <begin position="725"/>
        <end position="758"/>
    </location>
</feature>
<dbReference type="PANTHER" id="PTHR46082">
    <property type="entry name" value="ATP/GTP-BINDING PROTEIN-RELATED"/>
    <property type="match status" value="1"/>
</dbReference>
<reference evidence="3" key="1">
    <citation type="journal article" date="2019" name="bioRxiv">
        <title>Genomics, evolutionary history and diagnostics of the Alternaria alternata species group including apple and Asian pear pathotypes.</title>
        <authorList>
            <person name="Armitage A.D."/>
            <person name="Cockerton H.M."/>
            <person name="Sreenivasaprasad S."/>
            <person name="Woodhall J.W."/>
            <person name="Lane C.R."/>
            <person name="Harrison R.J."/>
            <person name="Clarkson J.P."/>
        </authorList>
    </citation>
    <scope>NUCLEOTIDE SEQUENCE [LARGE SCALE GENOMIC DNA]</scope>
    <source>
        <strain evidence="3">RGR 97.0016</strain>
    </source>
</reference>
<evidence type="ECO:0000256" key="1">
    <source>
        <dbReference type="PROSITE-ProRule" id="PRU00339"/>
    </source>
</evidence>
<dbReference type="AlphaFoldDB" id="A0A4Q4PW44"/>
<dbReference type="Gene3D" id="3.40.50.300">
    <property type="entry name" value="P-loop containing nucleotide triphosphate hydrolases"/>
    <property type="match status" value="1"/>
</dbReference>
<dbReference type="InterPro" id="IPR019734">
    <property type="entry name" value="TPR_rpt"/>
</dbReference>
<dbReference type="InterPro" id="IPR027417">
    <property type="entry name" value="P-loop_NTPase"/>
</dbReference>
<comment type="caution">
    <text evidence="2">The sequence shown here is derived from an EMBL/GenBank/DDBJ whole genome shotgun (WGS) entry which is preliminary data.</text>
</comment>
<feature type="repeat" description="TPR" evidence="1">
    <location>
        <begin position="557"/>
        <end position="590"/>
    </location>
</feature>
<feature type="repeat" description="TPR" evidence="1">
    <location>
        <begin position="599"/>
        <end position="632"/>
    </location>
</feature>
<dbReference type="Gene3D" id="1.25.40.10">
    <property type="entry name" value="Tetratricopeptide repeat domain"/>
    <property type="match status" value="2"/>
</dbReference>
<sequence length="782" mass="88089">MVAGQDNHPRGALLEQIRSKSDLLAFQLADFKNLIRDRKVVSFYETLQTRQLEFDSKSKSWARTGGYITAVDNDSALLQLPDSIEEKVPLDADHSMIVKFDTNDSRGYTSARDRLVQFERDAPSVVAARFSRSDKSVRLFTVQPSVSEVSRVEHFVGREENITEICEALQYDGSRKTAVVHGLGGMGKTQLALAYEKRHRDEYSAVFWVNSKDVDTLKQGYAAAARRIYREHPSLVHLKAVAEGSDLDEAAEAVKRWLSSAGNDRWLVIYDNHDTPGTFDIRPFLPEADHGAILITTRSSQLQLGRPVAVKKLQNIKHSLEILSQTSRRDGLSLDADARKLADELDGLPLALATAGAYLHLVPDSFAEYLQSYKESWTQLQQDTPQLLSYEDRALYSTWNISLNHVKQQSSLAAKLLQLWAYFDNQDVWLQLLQEGRGNAPEWFCELTRDRLVFNKAVRVLCDHALVEADATLREGGKESRGYGMHSCVHAWTKHVVNEGCDNALAGLALRCVGLHVPGNSRPEYWVIQRRLLGHANRCQEVISVGFEDRNGEGSLTGAIHNLGLLYAGQGKRDKAEEMFERALQGREKALGRDHTSTLDSIHCLGILYKDQGKLDKAEEMYQRALQGYEKALGRDHTSTLQTANNLGNLYRNQGKRDKAEEMYERALQGYEKALGRDHTSTLTTVNNLGLLYADQGKLDKAEEMYERALQGREKALGRDHTSTLQTANNLGNLYRNQGKLDKAEEMYQRALEGYEKRFGSDHPRCCSLRQDLATLQDRVAD</sequence>
<name>A0A4Q4PW44_9PLEO</name>
<dbReference type="GO" id="GO:0043531">
    <property type="term" value="F:ADP binding"/>
    <property type="evidence" value="ECO:0007669"/>
    <property type="project" value="InterPro"/>
</dbReference>
<organism evidence="2 3">
    <name type="scientific">Alternaria arborescens</name>
    <dbReference type="NCBI Taxonomy" id="156630"/>
    <lineage>
        <taxon>Eukaryota</taxon>
        <taxon>Fungi</taxon>
        <taxon>Dikarya</taxon>
        <taxon>Ascomycota</taxon>
        <taxon>Pezizomycotina</taxon>
        <taxon>Dothideomycetes</taxon>
        <taxon>Pleosporomycetidae</taxon>
        <taxon>Pleosporales</taxon>
        <taxon>Pleosporineae</taxon>
        <taxon>Pleosporaceae</taxon>
        <taxon>Alternaria</taxon>
        <taxon>Alternaria sect. Alternaria</taxon>
    </lineage>
</organism>
<keyword evidence="1" id="KW-0802">TPR repeat</keyword>
<keyword evidence="3" id="KW-1185">Reference proteome</keyword>
<dbReference type="EMBL" id="PEJP01000176">
    <property type="protein sequence ID" value="RYO19835.1"/>
    <property type="molecule type" value="Genomic_DNA"/>
</dbReference>
<dbReference type="SUPFAM" id="SSF52540">
    <property type="entry name" value="P-loop containing nucleoside triphosphate hydrolases"/>
    <property type="match status" value="1"/>
</dbReference>
<evidence type="ECO:0000313" key="3">
    <source>
        <dbReference type="Proteomes" id="UP000293823"/>
    </source>
</evidence>
<evidence type="ECO:0000313" key="2">
    <source>
        <dbReference type="EMBL" id="RYO19835.1"/>
    </source>
</evidence>